<evidence type="ECO:0000313" key="11">
    <source>
        <dbReference type="Proteomes" id="UP000504633"/>
    </source>
</evidence>
<dbReference type="CDD" id="cd00312">
    <property type="entry name" value="Esterase_lipase"/>
    <property type="match status" value="1"/>
</dbReference>
<evidence type="ECO:0000313" key="12">
    <source>
        <dbReference type="RefSeq" id="XP_030078800.1"/>
    </source>
</evidence>
<comment type="similarity">
    <text evidence="2 9">Belongs to the type-B carboxylesterase/lipase family.</text>
</comment>
<name>A0A6J2SRL9_DROHY</name>
<dbReference type="InterPro" id="IPR019826">
    <property type="entry name" value="Carboxylesterase_B_AS"/>
</dbReference>
<feature type="signal peptide" evidence="9">
    <location>
        <begin position="1"/>
        <end position="18"/>
    </location>
</feature>
<dbReference type="PROSITE" id="PS00122">
    <property type="entry name" value="CARBOXYLESTERASE_B_1"/>
    <property type="match status" value="1"/>
</dbReference>
<evidence type="ECO:0000259" key="10">
    <source>
        <dbReference type="Pfam" id="PF00135"/>
    </source>
</evidence>
<dbReference type="AlphaFoldDB" id="A0A6J2SRL9"/>
<accession>A0A6J2SRL9</accession>
<dbReference type="EC" id="3.1.1.-" evidence="9"/>
<evidence type="ECO:0000256" key="2">
    <source>
        <dbReference type="ARBA" id="ARBA00005964"/>
    </source>
</evidence>
<dbReference type="SUPFAM" id="SSF53474">
    <property type="entry name" value="alpha/beta-Hydrolases"/>
    <property type="match status" value="1"/>
</dbReference>
<keyword evidence="11" id="KW-1185">Reference proteome</keyword>
<dbReference type="Pfam" id="PF00135">
    <property type="entry name" value="COesterase"/>
    <property type="match status" value="1"/>
</dbReference>
<dbReference type="PANTHER" id="PTHR43142:SF1">
    <property type="entry name" value="CARBOXYLIC ESTER HYDROLASE"/>
    <property type="match status" value="1"/>
</dbReference>
<evidence type="ECO:0000256" key="8">
    <source>
        <dbReference type="ARBA" id="ARBA00023180"/>
    </source>
</evidence>
<keyword evidence="8" id="KW-0325">Glycoprotein</keyword>
<comment type="subcellular location">
    <subcellularLocation>
        <location evidence="1">Secreted</location>
    </subcellularLocation>
</comment>
<keyword evidence="3" id="KW-0719">Serine esterase</keyword>
<evidence type="ECO:0000256" key="6">
    <source>
        <dbReference type="ARBA" id="ARBA00022801"/>
    </source>
</evidence>
<dbReference type="GO" id="GO:0106435">
    <property type="term" value="F:carboxylesterase activity"/>
    <property type="evidence" value="ECO:0007669"/>
    <property type="project" value="UniProtKB-ARBA"/>
</dbReference>
<evidence type="ECO:0000256" key="5">
    <source>
        <dbReference type="ARBA" id="ARBA00022729"/>
    </source>
</evidence>
<dbReference type="GeneID" id="111597943"/>
<keyword evidence="4" id="KW-0964">Secreted</keyword>
<dbReference type="RefSeq" id="XP_030078800.1">
    <property type="nucleotide sequence ID" value="XM_030222940.1"/>
</dbReference>
<gene>
    <name evidence="12" type="primary">LOC111597943</name>
</gene>
<dbReference type="GO" id="GO:0005576">
    <property type="term" value="C:extracellular region"/>
    <property type="evidence" value="ECO:0007669"/>
    <property type="project" value="UniProtKB-SubCell"/>
</dbReference>
<dbReference type="InterPro" id="IPR002018">
    <property type="entry name" value="CarbesteraseB"/>
</dbReference>
<dbReference type="PANTHER" id="PTHR43142">
    <property type="entry name" value="CARBOXYLIC ESTER HYDROLASE"/>
    <property type="match status" value="1"/>
</dbReference>
<dbReference type="OMA" id="RNACKNE"/>
<reference evidence="12" key="1">
    <citation type="submission" date="2025-08" db="UniProtKB">
        <authorList>
            <consortium name="RefSeq"/>
        </authorList>
    </citation>
    <scope>IDENTIFICATION</scope>
    <source>
        <strain evidence="12">15085-1641.00</strain>
        <tissue evidence="12">Whole body</tissue>
    </source>
</reference>
<evidence type="ECO:0000256" key="4">
    <source>
        <dbReference type="ARBA" id="ARBA00022525"/>
    </source>
</evidence>
<evidence type="ECO:0000256" key="7">
    <source>
        <dbReference type="ARBA" id="ARBA00023157"/>
    </source>
</evidence>
<protein>
    <recommendedName>
        <fullName evidence="9">Carboxylic ester hydrolase</fullName>
        <ecNumber evidence="9">3.1.1.-</ecNumber>
    </recommendedName>
</protein>
<keyword evidence="6 9" id="KW-0378">Hydrolase</keyword>
<dbReference type="InterPro" id="IPR029058">
    <property type="entry name" value="AB_hydrolase_fold"/>
</dbReference>
<feature type="chain" id="PRO_5027138765" description="Carboxylic ester hydrolase" evidence="9">
    <location>
        <begin position="19"/>
        <end position="537"/>
    </location>
</feature>
<evidence type="ECO:0000256" key="9">
    <source>
        <dbReference type="RuleBase" id="RU361235"/>
    </source>
</evidence>
<proteinExistence type="inferred from homology"/>
<evidence type="ECO:0000256" key="1">
    <source>
        <dbReference type="ARBA" id="ARBA00004613"/>
    </source>
</evidence>
<dbReference type="KEGG" id="dhe:111597943"/>
<dbReference type="InterPro" id="IPR019819">
    <property type="entry name" value="Carboxylesterase_B_CS"/>
</dbReference>
<dbReference type="FunFam" id="3.40.50.1820:FF:000378">
    <property type="entry name" value="Carboxylic ester hydrolase"/>
    <property type="match status" value="1"/>
</dbReference>
<feature type="domain" description="Carboxylesterase type B" evidence="10">
    <location>
        <begin position="23"/>
        <end position="500"/>
    </location>
</feature>
<dbReference type="PROSITE" id="PS00941">
    <property type="entry name" value="CARBOXYLESTERASE_B_2"/>
    <property type="match status" value="1"/>
</dbReference>
<dbReference type="Proteomes" id="UP000504633">
    <property type="component" value="Unplaced"/>
</dbReference>
<keyword evidence="7" id="KW-1015">Disulfide bond</keyword>
<dbReference type="Gene3D" id="3.40.50.1820">
    <property type="entry name" value="alpha/beta hydrolase"/>
    <property type="match status" value="1"/>
</dbReference>
<dbReference type="OrthoDB" id="6846267at2759"/>
<organism evidence="11 12">
    <name type="scientific">Drosophila hydei</name>
    <name type="common">Fruit fly</name>
    <dbReference type="NCBI Taxonomy" id="7224"/>
    <lineage>
        <taxon>Eukaryota</taxon>
        <taxon>Metazoa</taxon>
        <taxon>Ecdysozoa</taxon>
        <taxon>Arthropoda</taxon>
        <taxon>Hexapoda</taxon>
        <taxon>Insecta</taxon>
        <taxon>Pterygota</taxon>
        <taxon>Neoptera</taxon>
        <taxon>Endopterygota</taxon>
        <taxon>Diptera</taxon>
        <taxon>Brachycera</taxon>
        <taxon>Muscomorpha</taxon>
        <taxon>Ephydroidea</taxon>
        <taxon>Drosophilidae</taxon>
        <taxon>Drosophila</taxon>
    </lineage>
</organism>
<evidence type="ECO:0000256" key="3">
    <source>
        <dbReference type="ARBA" id="ARBA00022487"/>
    </source>
</evidence>
<sequence>MSVIDYLLVPVLIGSVLATDPLLVELPRGKLRGRDNKEYYSYESIPYAEPPLGKLRFEAPKPYARPWKEVFDATTPPVSCIQWNQFVEGADKMIGSEDCLTVSVYKPKNSSRSSFPVVANIHGGIFMFGGPAEQEHESIMASGNVILVKIAYRLGPIGFLSAGDATLSGNFGLKDQRLALRWIKQNIARFGGEPENIMVLGHSAGGASVHLQMLQEEFSQLAKVAVSLSANALDPWAVQQGARRRAFEMGRIVGCGLQSDSVELKKCLQSKDASEIVGAVSQYLVVDYVPINPFGPVVEPVDAPESFLTQYPIDIIKSGKFSKVPWLVSHTQEDGAYNAAALLAKQPNGKELIDQLNQRWFELAPLLLFYRDSKKTVDEMDAYSRDLRQQYLGNRNFSVENYLDVQLLFTDLIFRNGTLRSIDLHRRHSKSPIYYYVYDNPPVQGIAQVLSKRNDIDFGTAHGDDYVLMFAKPNSQSRDEKMISNNFIRMLEGFVQSDKASLTYDNCVFEDNVGQGKLHLVHIKSDSCEKVEVNSIR</sequence>
<keyword evidence="5 9" id="KW-0732">Signal</keyword>